<keyword evidence="2" id="KW-1185">Reference proteome</keyword>
<dbReference type="Proteomes" id="UP001238163">
    <property type="component" value="Unassembled WGS sequence"/>
</dbReference>
<gene>
    <name evidence="1" type="ORF">J3R75_001209</name>
</gene>
<protein>
    <submittedName>
        <fullName evidence="1">Uncharacterized protein</fullName>
    </submittedName>
</protein>
<dbReference type="EMBL" id="JAUSVL010000001">
    <property type="protein sequence ID" value="MDQ0289102.1"/>
    <property type="molecule type" value="Genomic_DNA"/>
</dbReference>
<accession>A0AAE3VEL5</accession>
<evidence type="ECO:0000313" key="1">
    <source>
        <dbReference type="EMBL" id="MDQ0289102.1"/>
    </source>
</evidence>
<comment type="caution">
    <text evidence="1">The sequence shown here is derived from an EMBL/GenBank/DDBJ whole genome shotgun (WGS) entry which is preliminary data.</text>
</comment>
<reference evidence="1" key="1">
    <citation type="submission" date="2023-07" db="EMBL/GenBank/DDBJ databases">
        <title>Genomic Encyclopedia of Type Strains, Phase IV (KMG-IV): sequencing the most valuable type-strain genomes for metagenomic binning, comparative biology and taxonomic classification.</title>
        <authorList>
            <person name="Goeker M."/>
        </authorList>
    </citation>
    <scope>NUCLEOTIDE SEQUENCE</scope>
    <source>
        <strain evidence="1">DSM 24202</strain>
    </source>
</reference>
<sequence>MNAPKRPKPDLPIHLQQALLIAASVLRRMKEKQAQKAAEA</sequence>
<name>A0AAE3VEL5_9BACT</name>
<evidence type="ECO:0000313" key="2">
    <source>
        <dbReference type="Proteomes" id="UP001238163"/>
    </source>
</evidence>
<proteinExistence type="predicted"/>
<dbReference type="AlphaFoldDB" id="A0AAE3VEL5"/>
<organism evidence="1 2">
    <name type="scientific">Oligosphaera ethanolica</name>
    <dbReference type="NCBI Taxonomy" id="760260"/>
    <lineage>
        <taxon>Bacteria</taxon>
        <taxon>Pseudomonadati</taxon>
        <taxon>Lentisphaerota</taxon>
        <taxon>Oligosphaeria</taxon>
        <taxon>Oligosphaerales</taxon>
        <taxon>Oligosphaeraceae</taxon>
        <taxon>Oligosphaera</taxon>
    </lineage>
</organism>
<dbReference type="RefSeq" id="WP_307260441.1">
    <property type="nucleotide sequence ID" value="NZ_JAUSVL010000001.1"/>
</dbReference>